<evidence type="ECO:0000313" key="7">
    <source>
        <dbReference type="Proteomes" id="UP000001876"/>
    </source>
</evidence>
<dbReference type="EMBL" id="GG663738">
    <property type="protein sequence ID" value="EEH57684.1"/>
    <property type="molecule type" value="Genomic_DNA"/>
</dbReference>
<keyword evidence="1 3" id="KW-0820">tRNA-binding</keyword>
<evidence type="ECO:0000313" key="6">
    <source>
        <dbReference type="EMBL" id="EEH57684.1"/>
    </source>
</evidence>
<evidence type="ECO:0000259" key="5">
    <source>
        <dbReference type="PROSITE" id="PS50886"/>
    </source>
</evidence>
<accession>C1MQC7</accession>
<dbReference type="OMA" id="ECKSKFW"/>
<organism evidence="7">
    <name type="scientific">Micromonas pusilla (strain CCMP1545)</name>
    <name type="common">Picoplanktonic green alga</name>
    <dbReference type="NCBI Taxonomy" id="564608"/>
    <lineage>
        <taxon>Eukaryota</taxon>
        <taxon>Viridiplantae</taxon>
        <taxon>Chlorophyta</taxon>
        <taxon>Mamiellophyceae</taxon>
        <taxon>Mamiellales</taxon>
        <taxon>Mamiellaceae</taxon>
        <taxon>Micromonas</taxon>
    </lineage>
</organism>
<dbReference type="InterPro" id="IPR012340">
    <property type="entry name" value="NA-bd_OB-fold"/>
</dbReference>
<feature type="region of interest" description="Disordered" evidence="4">
    <location>
        <begin position="93"/>
        <end position="131"/>
    </location>
</feature>
<dbReference type="Proteomes" id="UP000001876">
    <property type="component" value="Unassembled WGS sequence"/>
</dbReference>
<feature type="compositionally biased region" description="Basic and acidic residues" evidence="4">
    <location>
        <begin position="110"/>
        <end position="121"/>
    </location>
</feature>
<dbReference type="KEGG" id="mpp:MICPUCDRAFT_39311"/>
<dbReference type="CDD" id="cd02153">
    <property type="entry name" value="tRNA_bindingDomain"/>
    <property type="match status" value="1"/>
</dbReference>
<reference evidence="6 7" key="1">
    <citation type="journal article" date="2009" name="Science">
        <title>Green evolution and dynamic adaptations revealed by genomes of the marine picoeukaryotes Micromonas.</title>
        <authorList>
            <person name="Worden A.Z."/>
            <person name="Lee J.H."/>
            <person name="Mock T."/>
            <person name="Rouze P."/>
            <person name="Simmons M.P."/>
            <person name="Aerts A.L."/>
            <person name="Allen A.E."/>
            <person name="Cuvelier M.L."/>
            <person name="Derelle E."/>
            <person name="Everett M.V."/>
            <person name="Foulon E."/>
            <person name="Grimwood J."/>
            <person name="Gundlach H."/>
            <person name="Henrissat B."/>
            <person name="Napoli C."/>
            <person name="McDonald S.M."/>
            <person name="Parker M.S."/>
            <person name="Rombauts S."/>
            <person name="Salamov A."/>
            <person name="Von Dassow P."/>
            <person name="Badger J.H."/>
            <person name="Coutinho P.M."/>
            <person name="Demir E."/>
            <person name="Dubchak I."/>
            <person name="Gentemann C."/>
            <person name="Eikrem W."/>
            <person name="Gready J.E."/>
            <person name="John U."/>
            <person name="Lanier W."/>
            <person name="Lindquist E.A."/>
            <person name="Lucas S."/>
            <person name="Mayer K.F."/>
            <person name="Moreau H."/>
            <person name="Not F."/>
            <person name="Otillar R."/>
            <person name="Panaud O."/>
            <person name="Pangilinan J."/>
            <person name="Paulsen I."/>
            <person name="Piegu B."/>
            <person name="Poliakov A."/>
            <person name="Robbens S."/>
            <person name="Schmutz J."/>
            <person name="Toulza E."/>
            <person name="Wyss T."/>
            <person name="Zelensky A."/>
            <person name="Zhou K."/>
            <person name="Armbrust E.V."/>
            <person name="Bhattacharya D."/>
            <person name="Goodenough U.W."/>
            <person name="Van de Peer Y."/>
            <person name="Grigoriev I.V."/>
        </authorList>
    </citation>
    <scope>NUCLEOTIDE SEQUENCE [LARGE SCALE GENOMIC DNA]</scope>
    <source>
        <strain evidence="6 7">CCMP1545</strain>
    </source>
</reference>
<gene>
    <name evidence="6" type="ORF">MICPUCDRAFT_39311</name>
</gene>
<dbReference type="AlphaFoldDB" id="C1MQC7"/>
<evidence type="ECO:0000256" key="3">
    <source>
        <dbReference type="PROSITE-ProRule" id="PRU00209"/>
    </source>
</evidence>
<dbReference type="InterPro" id="IPR002547">
    <property type="entry name" value="tRNA-bd_dom"/>
</dbReference>
<evidence type="ECO:0000256" key="1">
    <source>
        <dbReference type="ARBA" id="ARBA00022555"/>
    </source>
</evidence>
<dbReference type="PANTHER" id="PTHR11586">
    <property type="entry name" value="TRNA-AMINOACYLATION COFACTOR ARC1 FAMILY MEMBER"/>
    <property type="match status" value="1"/>
</dbReference>
<dbReference type="Gene3D" id="2.40.50.140">
    <property type="entry name" value="Nucleic acid-binding proteins"/>
    <property type="match status" value="1"/>
</dbReference>
<dbReference type="GO" id="GO:0000049">
    <property type="term" value="F:tRNA binding"/>
    <property type="evidence" value="ECO:0007669"/>
    <property type="project" value="UniProtKB-UniRule"/>
</dbReference>
<keyword evidence="7" id="KW-1185">Reference proteome</keyword>
<protein>
    <submittedName>
        <fullName evidence="6">Predicted protein</fullName>
    </submittedName>
</protein>
<feature type="compositionally biased region" description="Gly residues" evidence="4">
    <location>
        <begin position="97"/>
        <end position="109"/>
    </location>
</feature>
<dbReference type="STRING" id="564608.C1MQC7"/>
<dbReference type="PROSITE" id="PS50886">
    <property type="entry name" value="TRBD"/>
    <property type="match status" value="1"/>
</dbReference>
<evidence type="ECO:0000256" key="4">
    <source>
        <dbReference type="SAM" id="MobiDB-lite"/>
    </source>
</evidence>
<name>C1MQC7_MICPC</name>
<sequence>MAAVLDECVNKVESLILEVAKDMNAADIPKMRVDPDDPWADIWAPPPHVYKERCADTGYLMTKPFERNNPMPGKFDQTCEYIVKLLKPVIKPKSGGKEAGGGGSIPGGGAKKEKKEKKEKQPQPPQSDEDPFVKAKLVVAKVVDVAHVENSDKLYLCKVQIGPGEEDVKQVVTGLRKYVPEEELRGRKVLCILNLKVAKLAGQTSEAMILATEATIGEELSVKLVNVPDGADVGDAVGAEGIEPAATYPKECKSKFWDAVKTKLTVRGGKATYDGKIVGCAAGACFADASVPDGSFIK</sequence>
<feature type="domain" description="TRNA-binding" evidence="5">
    <location>
        <begin position="131"/>
        <end position="238"/>
    </location>
</feature>
<dbReference type="eggNOG" id="KOG2241">
    <property type="taxonomic scope" value="Eukaryota"/>
</dbReference>
<evidence type="ECO:0000256" key="2">
    <source>
        <dbReference type="ARBA" id="ARBA00022884"/>
    </source>
</evidence>
<dbReference type="SUPFAM" id="SSF50249">
    <property type="entry name" value="Nucleic acid-binding proteins"/>
    <property type="match status" value="1"/>
</dbReference>
<proteinExistence type="predicted"/>
<dbReference type="PANTHER" id="PTHR11586:SF37">
    <property type="entry name" value="TRNA-BINDING DOMAIN-CONTAINING PROTEIN"/>
    <property type="match status" value="1"/>
</dbReference>
<dbReference type="GeneID" id="9683544"/>
<dbReference type="Pfam" id="PF01588">
    <property type="entry name" value="tRNA_bind"/>
    <property type="match status" value="1"/>
</dbReference>
<keyword evidence="2 3" id="KW-0694">RNA-binding</keyword>
<dbReference type="RefSeq" id="XP_003057733.1">
    <property type="nucleotide sequence ID" value="XM_003057687.1"/>
</dbReference>
<dbReference type="InterPro" id="IPR051270">
    <property type="entry name" value="Tyrosine-tRNA_ligase_regulator"/>
</dbReference>
<dbReference type="OrthoDB" id="19141at2759"/>